<organism evidence="2 3">
    <name type="scientific">Riccia sorocarpa</name>
    <dbReference type="NCBI Taxonomy" id="122646"/>
    <lineage>
        <taxon>Eukaryota</taxon>
        <taxon>Viridiplantae</taxon>
        <taxon>Streptophyta</taxon>
        <taxon>Embryophyta</taxon>
        <taxon>Marchantiophyta</taxon>
        <taxon>Marchantiopsida</taxon>
        <taxon>Marchantiidae</taxon>
        <taxon>Marchantiales</taxon>
        <taxon>Ricciaceae</taxon>
        <taxon>Riccia</taxon>
    </lineage>
</organism>
<dbReference type="AlphaFoldDB" id="A0ABD3I8B0"/>
<sequence>MRLITTRTGSQAARWETSADEAAGATTTAQTLANVMGKIKVSNWKWSNEQLSEPANLIQDLRTVQSPLSGILMSFTSSHQWKSAAAELKASGWEHRRKKPDPSPTIAMNSAEEEAEEDF</sequence>
<reference evidence="2 3" key="1">
    <citation type="submission" date="2024-09" db="EMBL/GenBank/DDBJ databases">
        <title>Chromosome-scale assembly of Riccia sorocarpa.</title>
        <authorList>
            <person name="Paukszto L."/>
        </authorList>
    </citation>
    <scope>NUCLEOTIDE SEQUENCE [LARGE SCALE GENOMIC DNA]</scope>
    <source>
        <strain evidence="2">LP-2024</strain>
        <tissue evidence="2">Aerial parts of the thallus</tissue>
    </source>
</reference>
<evidence type="ECO:0000313" key="2">
    <source>
        <dbReference type="EMBL" id="KAL3698695.1"/>
    </source>
</evidence>
<protein>
    <submittedName>
        <fullName evidence="2">Uncharacterized protein</fullName>
    </submittedName>
</protein>
<dbReference type="EMBL" id="JBJQOH010000002">
    <property type="protein sequence ID" value="KAL3698695.1"/>
    <property type="molecule type" value="Genomic_DNA"/>
</dbReference>
<evidence type="ECO:0000256" key="1">
    <source>
        <dbReference type="SAM" id="MobiDB-lite"/>
    </source>
</evidence>
<keyword evidence="3" id="KW-1185">Reference proteome</keyword>
<evidence type="ECO:0000313" key="3">
    <source>
        <dbReference type="Proteomes" id="UP001633002"/>
    </source>
</evidence>
<feature type="region of interest" description="Disordered" evidence="1">
    <location>
        <begin position="92"/>
        <end position="119"/>
    </location>
</feature>
<proteinExistence type="predicted"/>
<gene>
    <name evidence="2" type="ORF">R1sor_012771</name>
</gene>
<comment type="caution">
    <text evidence="2">The sequence shown here is derived from an EMBL/GenBank/DDBJ whole genome shotgun (WGS) entry which is preliminary data.</text>
</comment>
<name>A0ABD3I8B0_9MARC</name>
<accession>A0ABD3I8B0</accession>
<dbReference type="Proteomes" id="UP001633002">
    <property type="component" value="Unassembled WGS sequence"/>
</dbReference>